<dbReference type="EMBL" id="GBXM01065886">
    <property type="protein sequence ID" value="JAH42691.1"/>
    <property type="molecule type" value="Transcribed_RNA"/>
</dbReference>
<accession>A0A0E9SMY6</accession>
<dbReference type="GO" id="GO:0000981">
    <property type="term" value="F:DNA-binding transcription factor activity, RNA polymerase II-specific"/>
    <property type="evidence" value="ECO:0007669"/>
    <property type="project" value="TreeGrafter"/>
</dbReference>
<dbReference type="InterPro" id="IPR037000">
    <property type="entry name" value="Ski_DNA-bd_sf"/>
</dbReference>
<protein>
    <recommendedName>
        <fullName evidence="4">SKI/SNO/DAC domain-containing protein</fullName>
    </recommendedName>
</protein>
<evidence type="ECO:0000256" key="3">
    <source>
        <dbReference type="ARBA" id="ARBA00038192"/>
    </source>
</evidence>
<proteinExistence type="inferred from homology"/>
<dbReference type="PANTHER" id="PTHR12577">
    <property type="entry name" value="DACHSHUND"/>
    <property type="match status" value="1"/>
</dbReference>
<dbReference type="GO" id="GO:0005634">
    <property type="term" value="C:nucleus"/>
    <property type="evidence" value="ECO:0007669"/>
    <property type="project" value="UniProtKB-SubCell"/>
</dbReference>
<evidence type="ECO:0000256" key="2">
    <source>
        <dbReference type="ARBA" id="ARBA00023242"/>
    </source>
</evidence>
<comment type="subcellular location">
    <subcellularLocation>
        <location evidence="1">Nucleus</location>
    </subcellularLocation>
</comment>
<dbReference type="SUPFAM" id="SSF46955">
    <property type="entry name" value="Putative DNA-binding domain"/>
    <property type="match status" value="1"/>
</dbReference>
<dbReference type="Pfam" id="PF02437">
    <property type="entry name" value="Ski_Sno_DHD"/>
    <property type="match status" value="1"/>
</dbReference>
<feature type="domain" description="SKI/SNO/DAC" evidence="4">
    <location>
        <begin position="1"/>
        <end position="92"/>
    </location>
</feature>
<comment type="similarity">
    <text evidence="3">Belongs to the DACH/dachshund family.</text>
</comment>
<keyword evidence="2" id="KW-0539">Nucleus</keyword>
<name>A0A0E9SMY6_ANGAN</name>
<organism evidence="5">
    <name type="scientific">Anguilla anguilla</name>
    <name type="common">European freshwater eel</name>
    <name type="synonym">Muraena anguilla</name>
    <dbReference type="NCBI Taxonomy" id="7936"/>
    <lineage>
        <taxon>Eukaryota</taxon>
        <taxon>Metazoa</taxon>
        <taxon>Chordata</taxon>
        <taxon>Craniata</taxon>
        <taxon>Vertebrata</taxon>
        <taxon>Euteleostomi</taxon>
        <taxon>Actinopterygii</taxon>
        <taxon>Neopterygii</taxon>
        <taxon>Teleostei</taxon>
        <taxon>Anguilliformes</taxon>
        <taxon>Anguillidae</taxon>
        <taxon>Anguilla</taxon>
    </lineage>
</organism>
<dbReference type="AlphaFoldDB" id="A0A0E9SMY6"/>
<dbReference type="InterPro" id="IPR003380">
    <property type="entry name" value="SKI/SNO/DAC"/>
</dbReference>
<dbReference type="InterPro" id="IPR009061">
    <property type="entry name" value="DNA-bd_dom_put_sf"/>
</dbReference>
<dbReference type="FunFam" id="3.10.260.20:FF:000001">
    <property type="entry name" value="Dachshund homolog 1"/>
    <property type="match status" value="1"/>
</dbReference>
<dbReference type="EMBL" id="GBXM01071213">
    <property type="protein sequence ID" value="JAH37364.1"/>
    <property type="molecule type" value="Transcribed_RNA"/>
</dbReference>
<dbReference type="CDD" id="cd21081">
    <property type="entry name" value="DHD_Dac"/>
    <property type="match status" value="1"/>
</dbReference>
<reference evidence="5" key="2">
    <citation type="journal article" date="2015" name="Fish Shellfish Immunol.">
        <title>Early steps in the European eel (Anguilla anguilla)-Vibrio vulnificus interaction in the gills: Role of the RtxA13 toxin.</title>
        <authorList>
            <person name="Callol A."/>
            <person name="Pajuelo D."/>
            <person name="Ebbesson L."/>
            <person name="Teles M."/>
            <person name="MacKenzie S."/>
            <person name="Amaro C."/>
        </authorList>
    </citation>
    <scope>NUCLEOTIDE SEQUENCE</scope>
</reference>
<dbReference type="GO" id="GO:0000978">
    <property type="term" value="F:RNA polymerase II cis-regulatory region sequence-specific DNA binding"/>
    <property type="evidence" value="ECO:0007669"/>
    <property type="project" value="TreeGrafter"/>
</dbReference>
<evidence type="ECO:0000256" key="1">
    <source>
        <dbReference type="ARBA" id="ARBA00004123"/>
    </source>
</evidence>
<dbReference type="Gene3D" id="3.10.260.20">
    <property type="entry name" value="Ski"/>
    <property type="match status" value="1"/>
</dbReference>
<dbReference type="GO" id="GO:0005667">
    <property type="term" value="C:transcription regulator complex"/>
    <property type="evidence" value="ECO:0007669"/>
    <property type="project" value="TreeGrafter"/>
</dbReference>
<dbReference type="InterPro" id="IPR052417">
    <property type="entry name" value="Dachshund_domain"/>
</dbReference>
<evidence type="ECO:0000259" key="4">
    <source>
        <dbReference type="Pfam" id="PF02437"/>
    </source>
</evidence>
<reference evidence="5" key="1">
    <citation type="submission" date="2014-11" db="EMBL/GenBank/DDBJ databases">
        <authorList>
            <person name="Amaro Gonzalez C."/>
        </authorList>
    </citation>
    <scope>NUCLEOTIDE SEQUENCE</scope>
</reference>
<sequence>MVELRGVNVASFTVDGRELICLPQAFDLFLKHFVGGLHTVYTKLKRLEITPVVCNVEQVRILRGLGAIQPGVNRCKLISRKDFEVLYNDCTNARCSWEIFGWVSNHSQSEWVLRYPSPGNRIQVG</sequence>
<dbReference type="PANTHER" id="PTHR12577:SF14">
    <property type="entry name" value="DACHSHUND HOMOLOG 1"/>
    <property type="match status" value="1"/>
</dbReference>
<evidence type="ECO:0000313" key="5">
    <source>
        <dbReference type="EMBL" id="JAH42691.1"/>
    </source>
</evidence>